<sequence>MFTTATESSPYTRRKGKEKMVESDSPKKKKLQEQIDVHVARELEEDVTPPKMRTRIAQSLVLSPVADEPTSPLGDDS</sequence>
<accession>A0A699SWZ9</accession>
<dbReference type="AlphaFoldDB" id="A0A699SWZ9"/>
<dbReference type="EMBL" id="BKCJ011194142">
    <property type="protein sequence ID" value="GFD01851.1"/>
    <property type="molecule type" value="Genomic_DNA"/>
</dbReference>
<evidence type="ECO:0000313" key="2">
    <source>
        <dbReference type="EMBL" id="GFD01851.1"/>
    </source>
</evidence>
<name>A0A699SWZ9_TANCI</name>
<proteinExistence type="predicted"/>
<reference evidence="2" key="1">
    <citation type="journal article" date="2019" name="Sci. Rep.">
        <title>Draft genome of Tanacetum cinerariifolium, the natural source of mosquito coil.</title>
        <authorList>
            <person name="Yamashiro T."/>
            <person name="Shiraishi A."/>
            <person name="Satake H."/>
            <person name="Nakayama K."/>
        </authorList>
    </citation>
    <scope>NUCLEOTIDE SEQUENCE</scope>
</reference>
<feature type="region of interest" description="Disordered" evidence="1">
    <location>
        <begin position="1"/>
        <end position="77"/>
    </location>
</feature>
<comment type="caution">
    <text evidence="2">The sequence shown here is derived from an EMBL/GenBank/DDBJ whole genome shotgun (WGS) entry which is preliminary data.</text>
</comment>
<protein>
    <submittedName>
        <fullName evidence="2">Uncharacterized protein</fullName>
    </submittedName>
</protein>
<evidence type="ECO:0000256" key="1">
    <source>
        <dbReference type="SAM" id="MobiDB-lite"/>
    </source>
</evidence>
<feature type="compositionally biased region" description="Basic and acidic residues" evidence="1">
    <location>
        <begin position="18"/>
        <end position="42"/>
    </location>
</feature>
<organism evidence="2">
    <name type="scientific">Tanacetum cinerariifolium</name>
    <name type="common">Dalmatian daisy</name>
    <name type="synonym">Chrysanthemum cinerariifolium</name>
    <dbReference type="NCBI Taxonomy" id="118510"/>
    <lineage>
        <taxon>Eukaryota</taxon>
        <taxon>Viridiplantae</taxon>
        <taxon>Streptophyta</taxon>
        <taxon>Embryophyta</taxon>
        <taxon>Tracheophyta</taxon>
        <taxon>Spermatophyta</taxon>
        <taxon>Magnoliopsida</taxon>
        <taxon>eudicotyledons</taxon>
        <taxon>Gunneridae</taxon>
        <taxon>Pentapetalae</taxon>
        <taxon>asterids</taxon>
        <taxon>campanulids</taxon>
        <taxon>Asterales</taxon>
        <taxon>Asteraceae</taxon>
        <taxon>Asteroideae</taxon>
        <taxon>Anthemideae</taxon>
        <taxon>Anthemidinae</taxon>
        <taxon>Tanacetum</taxon>
    </lineage>
</organism>
<feature type="compositionally biased region" description="Polar residues" evidence="1">
    <location>
        <begin position="1"/>
        <end position="11"/>
    </location>
</feature>
<gene>
    <name evidence="2" type="ORF">Tci_873820</name>
</gene>